<feature type="signal peptide" evidence="2">
    <location>
        <begin position="1"/>
        <end position="18"/>
    </location>
</feature>
<evidence type="ECO:0000313" key="3">
    <source>
        <dbReference type="EMBL" id="SIT98175.1"/>
    </source>
</evidence>
<dbReference type="Proteomes" id="UP000187261">
    <property type="component" value="Unassembled WGS sequence"/>
</dbReference>
<accession>A0A1U7PX92</accession>
<keyword evidence="2" id="KW-0732">Signal</keyword>
<evidence type="ECO:0000256" key="1">
    <source>
        <dbReference type="SAM" id="MobiDB-lite"/>
    </source>
</evidence>
<evidence type="ECO:0000256" key="2">
    <source>
        <dbReference type="SAM" id="SignalP"/>
    </source>
</evidence>
<dbReference type="STRING" id="1121284.SAMN05660493_02911"/>
<name>A0A1U7PX92_9FLAO</name>
<keyword evidence="4" id="KW-1185">Reference proteome</keyword>
<proteinExistence type="predicted"/>
<evidence type="ECO:0000313" key="4">
    <source>
        <dbReference type="Proteomes" id="UP000187261"/>
    </source>
</evidence>
<dbReference type="AlphaFoldDB" id="A0A1U7PX92"/>
<organism evidence="3 4">
    <name type="scientific">Epilithonimonas bovis DSM 19482</name>
    <dbReference type="NCBI Taxonomy" id="1121284"/>
    <lineage>
        <taxon>Bacteria</taxon>
        <taxon>Pseudomonadati</taxon>
        <taxon>Bacteroidota</taxon>
        <taxon>Flavobacteriia</taxon>
        <taxon>Flavobacteriales</taxon>
        <taxon>Weeksellaceae</taxon>
        <taxon>Chryseobacterium group</taxon>
        <taxon>Epilithonimonas</taxon>
    </lineage>
</organism>
<sequence>MKKTFSLFLFLLMIISKAQNLSDYQYILVPKEFEDFKANKAYGLKPLLEKSLKGKKYVILSDDRSQWPADALTNPCQMLSANLLDDKSLFRNKIILQFKDCKGTNVFEEKASSSIKEFEPGFQDALKQTLIRVPVSNPQIKTTTKTEIPVSHQEQTKSSASEPENKKTAQRYSNGQLLLQKIQIDAHQFILIDGESSVPFATFRATTKPDVFRVKLGSGESTIGYVENGNIVIETPNNNGDFTKEIFSAK</sequence>
<reference evidence="4" key="1">
    <citation type="submission" date="2016-10" db="EMBL/GenBank/DDBJ databases">
        <authorList>
            <person name="Varghese N."/>
            <person name="Submissions S."/>
        </authorList>
    </citation>
    <scope>NUCLEOTIDE SEQUENCE [LARGE SCALE GENOMIC DNA]</scope>
    <source>
        <strain evidence="4">DSM 19482</strain>
    </source>
</reference>
<protein>
    <submittedName>
        <fullName evidence="3">Uncharacterized protein</fullName>
    </submittedName>
</protein>
<dbReference type="RefSeq" id="WP_076784258.1">
    <property type="nucleotide sequence ID" value="NZ_FTPU01000044.1"/>
</dbReference>
<gene>
    <name evidence="3" type="ORF">SAMN05660493_02911</name>
</gene>
<dbReference type="OrthoDB" id="1274006at2"/>
<dbReference type="EMBL" id="FTPU01000044">
    <property type="protein sequence ID" value="SIT98175.1"/>
    <property type="molecule type" value="Genomic_DNA"/>
</dbReference>
<feature type="region of interest" description="Disordered" evidence="1">
    <location>
        <begin position="142"/>
        <end position="169"/>
    </location>
</feature>
<feature type="chain" id="PRO_5012030123" evidence="2">
    <location>
        <begin position="19"/>
        <end position="250"/>
    </location>
</feature>
<feature type="compositionally biased region" description="Polar residues" evidence="1">
    <location>
        <begin position="142"/>
        <end position="162"/>
    </location>
</feature>